<name>A0A1F5P3F2_9BACT</name>
<dbReference type="EMBL" id="MFEN01000010">
    <property type="protein sequence ID" value="OGE84469.1"/>
    <property type="molecule type" value="Genomic_DNA"/>
</dbReference>
<dbReference type="Proteomes" id="UP000176339">
    <property type="component" value="Unassembled WGS sequence"/>
</dbReference>
<keyword evidence="1" id="KW-1133">Transmembrane helix</keyword>
<evidence type="ECO:0000256" key="1">
    <source>
        <dbReference type="SAM" id="Phobius"/>
    </source>
</evidence>
<keyword evidence="1" id="KW-0812">Transmembrane</keyword>
<feature type="transmembrane region" description="Helical" evidence="1">
    <location>
        <begin position="21"/>
        <end position="42"/>
    </location>
</feature>
<accession>A0A1F5P3F2</accession>
<proteinExistence type="predicted"/>
<sequence>MDINLLQEPIPSEQTPSKVKLLPKLLLVLGLVSILAIGWYFVAAKLGLSNPPISKTPQVITSADVCSDKVDYSAYEKGLIRLWFTTEMHTTQKIMDFLSRNNFQLAAGEEISWDLSFLGNDLRVTPNVIERPTLDEFIEIMEKIKRAPFITSNSVDESMDSFPSLKQQGYQAYYEQTYRLRMGSNTTPLVFVVTFSNETVDEFIESLAAYEPRLTVVPKELDHGSYPPEHFQIDKNGFFRDPENPQQAISRNFFRTENQIRVIYKSKSEIESLSQMLKSEPPYLNYISVLDNEFLLEFQRIVPYNPVVYIPAKYPLLKVKIVPAHDDLRAEAIIFVPENQEEQFIQQIITNMNKFDGLSFATKVWSNQIPENIRHCGKVDEKNQMITGEVSIGLSNHPDPDSRVREIAKETGGQIIGSTPGLDFYQMYYDSISNVDSTLRMVEAIEKIEPDALVVPSLLVEPF</sequence>
<gene>
    <name evidence="2" type="ORF">A2846_01010</name>
</gene>
<comment type="caution">
    <text evidence="2">The sequence shown here is derived from an EMBL/GenBank/DDBJ whole genome shotgun (WGS) entry which is preliminary data.</text>
</comment>
<evidence type="ECO:0000313" key="2">
    <source>
        <dbReference type="EMBL" id="OGE84469.1"/>
    </source>
</evidence>
<dbReference type="AlphaFoldDB" id="A0A1F5P3F2"/>
<reference evidence="2 3" key="1">
    <citation type="journal article" date="2016" name="Nat. Commun.">
        <title>Thousands of microbial genomes shed light on interconnected biogeochemical processes in an aquifer system.</title>
        <authorList>
            <person name="Anantharaman K."/>
            <person name="Brown C.T."/>
            <person name="Hug L.A."/>
            <person name="Sharon I."/>
            <person name="Castelle C.J."/>
            <person name="Probst A.J."/>
            <person name="Thomas B.C."/>
            <person name="Singh A."/>
            <person name="Wilkins M.J."/>
            <person name="Karaoz U."/>
            <person name="Brodie E.L."/>
            <person name="Williams K.H."/>
            <person name="Hubbard S.S."/>
            <person name="Banfield J.F."/>
        </authorList>
    </citation>
    <scope>NUCLEOTIDE SEQUENCE [LARGE SCALE GENOMIC DNA]</scope>
</reference>
<protein>
    <submittedName>
        <fullName evidence="2">Uncharacterized protein</fullName>
    </submittedName>
</protein>
<organism evidence="2 3">
    <name type="scientific">Candidatus Doudnabacteria bacterium RIFCSPHIGHO2_01_FULL_49_9</name>
    <dbReference type="NCBI Taxonomy" id="1817827"/>
    <lineage>
        <taxon>Bacteria</taxon>
        <taxon>Candidatus Doudnaibacteriota</taxon>
    </lineage>
</organism>
<keyword evidence="1" id="KW-0472">Membrane</keyword>
<evidence type="ECO:0000313" key="3">
    <source>
        <dbReference type="Proteomes" id="UP000176339"/>
    </source>
</evidence>